<sequence length="75" mass="8832">MISEGAGTSLLLHDLNNLLFKNQYFTTVPESCYSTKENCCKYRIRRSVLAYRRQRSNACRVLEAIFWQIQIPIKM</sequence>
<reference evidence="1" key="1">
    <citation type="submission" date="2014-11" db="EMBL/GenBank/DDBJ databases">
        <authorList>
            <person name="Amaro Gonzalez C."/>
        </authorList>
    </citation>
    <scope>NUCLEOTIDE SEQUENCE</scope>
</reference>
<dbReference type="AlphaFoldDB" id="A0A0E9WTQ0"/>
<proteinExistence type="predicted"/>
<name>A0A0E9WTQ0_ANGAN</name>
<organism evidence="1">
    <name type="scientific">Anguilla anguilla</name>
    <name type="common">European freshwater eel</name>
    <name type="synonym">Muraena anguilla</name>
    <dbReference type="NCBI Taxonomy" id="7936"/>
    <lineage>
        <taxon>Eukaryota</taxon>
        <taxon>Metazoa</taxon>
        <taxon>Chordata</taxon>
        <taxon>Craniata</taxon>
        <taxon>Vertebrata</taxon>
        <taxon>Euteleostomi</taxon>
        <taxon>Actinopterygii</taxon>
        <taxon>Neopterygii</taxon>
        <taxon>Teleostei</taxon>
        <taxon>Anguilliformes</taxon>
        <taxon>Anguillidae</taxon>
        <taxon>Anguilla</taxon>
    </lineage>
</organism>
<dbReference type="EMBL" id="GBXM01014788">
    <property type="protein sequence ID" value="JAH93789.1"/>
    <property type="molecule type" value="Transcribed_RNA"/>
</dbReference>
<accession>A0A0E9WTQ0</accession>
<protein>
    <submittedName>
        <fullName evidence="1">Uncharacterized protein</fullName>
    </submittedName>
</protein>
<evidence type="ECO:0000313" key="1">
    <source>
        <dbReference type="EMBL" id="JAH93789.1"/>
    </source>
</evidence>
<reference evidence="1" key="2">
    <citation type="journal article" date="2015" name="Fish Shellfish Immunol.">
        <title>Early steps in the European eel (Anguilla anguilla)-Vibrio vulnificus interaction in the gills: Role of the RtxA13 toxin.</title>
        <authorList>
            <person name="Callol A."/>
            <person name="Pajuelo D."/>
            <person name="Ebbesson L."/>
            <person name="Teles M."/>
            <person name="MacKenzie S."/>
            <person name="Amaro C."/>
        </authorList>
    </citation>
    <scope>NUCLEOTIDE SEQUENCE</scope>
</reference>